<evidence type="ECO:0000256" key="7">
    <source>
        <dbReference type="SAM" id="Coils"/>
    </source>
</evidence>
<gene>
    <name evidence="9" type="ORF">NE663_08265</name>
</gene>
<dbReference type="InterPro" id="IPR019489">
    <property type="entry name" value="Clp_ATPase_C"/>
</dbReference>
<dbReference type="PANTHER" id="PTHR11638">
    <property type="entry name" value="ATP-DEPENDENT CLP PROTEASE"/>
    <property type="match status" value="1"/>
</dbReference>
<comment type="similarity">
    <text evidence="6">Belongs to the ClpA/ClpB family.</text>
</comment>
<dbReference type="SMART" id="SM01086">
    <property type="entry name" value="ClpB_D2-small"/>
    <property type="match status" value="1"/>
</dbReference>
<sequence length="850" mass="96277">MNFEMMSEALQKAIMRAVELAKEYRHPTIDTPHMLKALFESETLSGLFQRLQVDPNKALTMIDEELKRIASSSQSNPNFSNEALKSFDQAAAWAKEQDETYLSCASVWIAFLFNRSYLSKQLVKAFQLEESACKKAELERRGGKKMDTPNAENNIEALQKYGRDLVEDVKNGKIDPVIGRDDEIRRVIQILARKTKNNPVLIGEPGVGKTAIVEGIAWRIMKGDIPASLQDKKLIELDMGSLIAGAKYRGEFEERLKAILEEVKQAEGGIILFIDEIHNLVGAGKTEGSMDAANLLKPMLARGELRCIGATTFNEYRKYIEKDAALERRFQKVQVEEPTVEDTISILRGLKDRFESYHGVKILDEAIIASAVMSNRYITDRFLPDKAIDLIDEACATLRVEMESMPQELDELMRKIMQLEIEETALKQEDDKKVIERREQIKEELAQLKAQKDALYTKWNDEKAQLEASKDDKVKLEKARLDLEQAQNEARYEDAARLQYGVIPELEKRIKQVQEQEKEDALIQETVNEELIAKIVSKWSGVEVSRLVESERVKLLHLKEALEKRVVGQDQALELVTDAILRSKAQIQDENRPIGSFLFLGPTGVGKTEVAKALAEQLFDSEAHIVRIDMSEYMEKHSVARLIGAPPGYVGYEEGGQLSEAVRRNPYSIILFDEVEKAHPDVFNVLLQILDDGRITDSKGVTVDFKNTLLIMTSNLGSEHAFDEDREAGYMAAVKQYFKPEFVNRIDEIVIFHALDDDMMKKIAHKFMNELAQRLAKKDITLKVSDAVFDMIAEQGVDAVYGARPMKRYIQRNIETAIAHEMIAGAAMKDDTIEVDVKDGAYDVQIRHAS</sequence>
<keyword evidence="3 6" id="KW-0067">ATP-binding</keyword>
<keyword evidence="10" id="KW-1185">Reference proteome</keyword>
<dbReference type="Pfam" id="PF02861">
    <property type="entry name" value="Clp_N"/>
    <property type="match status" value="1"/>
</dbReference>
<dbReference type="PROSITE" id="PS51903">
    <property type="entry name" value="CLP_R"/>
    <property type="match status" value="1"/>
</dbReference>
<dbReference type="EMBL" id="JANGCH010000011">
    <property type="protein sequence ID" value="MCQ5122250.1"/>
    <property type="molecule type" value="Genomic_DNA"/>
</dbReference>
<evidence type="ECO:0000256" key="6">
    <source>
        <dbReference type="RuleBase" id="RU004432"/>
    </source>
</evidence>
<protein>
    <submittedName>
        <fullName evidence="9">AAA family ATPase</fullName>
    </submittedName>
</protein>
<feature type="coiled-coil region" evidence="7">
    <location>
        <begin position="402"/>
        <end position="496"/>
    </location>
</feature>
<dbReference type="Gene3D" id="1.10.1780.10">
    <property type="entry name" value="Clp, N-terminal domain"/>
    <property type="match status" value="1"/>
</dbReference>
<evidence type="ECO:0000313" key="9">
    <source>
        <dbReference type="EMBL" id="MCQ5122250.1"/>
    </source>
</evidence>
<dbReference type="InterPro" id="IPR050130">
    <property type="entry name" value="ClpA_ClpB"/>
</dbReference>
<dbReference type="InterPro" id="IPR036628">
    <property type="entry name" value="Clp_N_dom_sf"/>
</dbReference>
<dbReference type="InterPro" id="IPR027417">
    <property type="entry name" value="P-loop_NTPase"/>
</dbReference>
<dbReference type="RefSeq" id="WP_102265765.1">
    <property type="nucleotide sequence ID" value="NZ_JANGCH010000011.1"/>
</dbReference>
<evidence type="ECO:0000256" key="5">
    <source>
        <dbReference type="PROSITE-ProRule" id="PRU01251"/>
    </source>
</evidence>
<dbReference type="Pfam" id="PF10431">
    <property type="entry name" value="ClpB_D2-small"/>
    <property type="match status" value="1"/>
</dbReference>
<dbReference type="PROSITE" id="PS00871">
    <property type="entry name" value="CLPAB_2"/>
    <property type="match status" value="1"/>
</dbReference>
<accession>A0ABT1SMD5</accession>
<dbReference type="InterPro" id="IPR003959">
    <property type="entry name" value="ATPase_AAA_core"/>
</dbReference>
<dbReference type="PROSITE" id="PS00870">
    <property type="entry name" value="CLPAB_1"/>
    <property type="match status" value="1"/>
</dbReference>
<dbReference type="InterPro" id="IPR003593">
    <property type="entry name" value="AAA+_ATPase"/>
</dbReference>
<evidence type="ECO:0000259" key="8">
    <source>
        <dbReference type="PROSITE" id="PS51903"/>
    </source>
</evidence>
<evidence type="ECO:0000256" key="1">
    <source>
        <dbReference type="ARBA" id="ARBA00022737"/>
    </source>
</evidence>
<name>A0ABT1SMD5_9FIRM</name>
<evidence type="ECO:0000256" key="4">
    <source>
        <dbReference type="ARBA" id="ARBA00023186"/>
    </source>
</evidence>
<dbReference type="Gene3D" id="3.40.50.300">
    <property type="entry name" value="P-loop containing nucleotide triphosphate hydrolases"/>
    <property type="match status" value="3"/>
</dbReference>
<comment type="caution">
    <text evidence="9">The sequence shown here is derived from an EMBL/GenBank/DDBJ whole genome shotgun (WGS) entry which is preliminary data.</text>
</comment>
<keyword evidence="4 6" id="KW-0143">Chaperone</keyword>
<dbReference type="SUPFAM" id="SSF52540">
    <property type="entry name" value="P-loop containing nucleoside triphosphate hydrolases"/>
    <property type="match status" value="2"/>
</dbReference>
<keyword evidence="2 6" id="KW-0547">Nucleotide-binding</keyword>
<dbReference type="InterPro" id="IPR041546">
    <property type="entry name" value="ClpA/ClpB_AAA_lid"/>
</dbReference>
<feature type="domain" description="Clp R" evidence="8">
    <location>
        <begin position="3"/>
        <end position="143"/>
    </location>
</feature>
<dbReference type="InterPro" id="IPR001270">
    <property type="entry name" value="ClpA/B"/>
</dbReference>
<dbReference type="Pfam" id="PF07724">
    <property type="entry name" value="AAA_2"/>
    <property type="match status" value="1"/>
</dbReference>
<organism evidence="9 10">
    <name type="scientific">Massilicoli timonensis</name>
    <dbReference type="NCBI Taxonomy" id="2015901"/>
    <lineage>
        <taxon>Bacteria</taxon>
        <taxon>Bacillati</taxon>
        <taxon>Bacillota</taxon>
        <taxon>Erysipelotrichia</taxon>
        <taxon>Erysipelotrichales</taxon>
        <taxon>Erysipelotrichaceae</taxon>
        <taxon>Massilicoli</taxon>
    </lineage>
</organism>
<dbReference type="CDD" id="cd00009">
    <property type="entry name" value="AAA"/>
    <property type="match status" value="1"/>
</dbReference>
<dbReference type="Gene3D" id="1.10.8.60">
    <property type="match status" value="1"/>
</dbReference>
<dbReference type="Proteomes" id="UP001524435">
    <property type="component" value="Unassembled WGS sequence"/>
</dbReference>
<dbReference type="SMART" id="SM00382">
    <property type="entry name" value="AAA"/>
    <property type="match status" value="2"/>
</dbReference>
<reference evidence="9 10" key="1">
    <citation type="submission" date="2022-06" db="EMBL/GenBank/DDBJ databases">
        <title>Isolation of gut microbiota from human fecal samples.</title>
        <authorList>
            <person name="Pamer E.G."/>
            <person name="Barat B."/>
            <person name="Waligurski E."/>
            <person name="Medina S."/>
            <person name="Paddock L."/>
            <person name="Mostad J."/>
        </authorList>
    </citation>
    <scope>NUCLEOTIDE SEQUENCE [LARGE SCALE GENOMIC DNA]</scope>
    <source>
        <strain evidence="9 10">DFI.6.1</strain>
    </source>
</reference>
<dbReference type="InterPro" id="IPR004176">
    <property type="entry name" value="Clp_R_N"/>
</dbReference>
<keyword evidence="1 5" id="KW-0677">Repeat</keyword>
<dbReference type="PRINTS" id="PR00300">
    <property type="entry name" value="CLPPROTEASEA"/>
</dbReference>
<keyword evidence="7" id="KW-0175">Coiled coil</keyword>
<proteinExistence type="inferred from homology"/>
<evidence type="ECO:0000256" key="2">
    <source>
        <dbReference type="ARBA" id="ARBA00022741"/>
    </source>
</evidence>
<dbReference type="Pfam" id="PF17871">
    <property type="entry name" value="AAA_lid_9"/>
    <property type="match status" value="1"/>
</dbReference>
<dbReference type="CDD" id="cd19499">
    <property type="entry name" value="RecA-like_ClpB_Hsp104-like"/>
    <property type="match status" value="1"/>
</dbReference>
<evidence type="ECO:0000313" key="10">
    <source>
        <dbReference type="Proteomes" id="UP001524435"/>
    </source>
</evidence>
<evidence type="ECO:0000256" key="3">
    <source>
        <dbReference type="ARBA" id="ARBA00022840"/>
    </source>
</evidence>
<dbReference type="InterPro" id="IPR018368">
    <property type="entry name" value="ClpA/B_CS1"/>
</dbReference>
<dbReference type="InterPro" id="IPR028299">
    <property type="entry name" value="ClpA/B_CS2"/>
</dbReference>
<dbReference type="PANTHER" id="PTHR11638:SF18">
    <property type="entry name" value="HEAT SHOCK PROTEIN 104"/>
    <property type="match status" value="1"/>
</dbReference>
<dbReference type="SUPFAM" id="SSF81923">
    <property type="entry name" value="Double Clp-N motif"/>
    <property type="match status" value="1"/>
</dbReference>
<dbReference type="Pfam" id="PF00004">
    <property type="entry name" value="AAA"/>
    <property type="match status" value="1"/>
</dbReference>